<name>A0AA35L4B0_9SAUR</name>
<dbReference type="AlphaFoldDB" id="A0AA35L4B0"/>
<sequence>MAMHTLIHDLLENLAARAKLASLKHFVSRLWAKQRANYYGGHVSGKKYDTQMLQKRQPSLKATWKACSF</sequence>
<evidence type="ECO:0000313" key="1">
    <source>
        <dbReference type="EMBL" id="CAI5789076.1"/>
    </source>
</evidence>
<dbReference type="EMBL" id="OX395137">
    <property type="protein sequence ID" value="CAI5789076.1"/>
    <property type="molecule type" value="Genomic_DNA"/>
</dbReference>
<evidence type="ECO:0000313" key="2">
    <source>
        <dbReference type="Proteomes" id="UP001178461"/>
    </source>
</evidence>
<gene>
    <name evidence="1" type="ORF">PODLI_1B001114</name>
</gene>
<organism evidence="1 2">
    <name type="scientific">Podarcis lilfordi</name>
    <name type="common">Lilford's wall lizard</name>
    <dbReference type="NCBI Taxonomy" id="74358"/>
    <lineage>
        <taxon>Eukaryota</taxon>
        <taxon>Metazoa</taxon>
        <taxon>Chordata</taxon>
        <taxon>Craniata</taxon>
        <taxon>Vertebrata</taxon>
        <taxon>Euteleostomi</taxon>
        <taxon>Lepidosauria</taxon>
        <taxon>Squamata</taxon>
        <taxon>Bifurcata</taxon>
        <taxon>Unidentata</taxon>
        <taxon>Episquamata</taxon>
        <taxon>Laterata</taxon>
        <taxon>Lacertibaenia</taxon>
        <taxon>Lacertidae</taxon>
        <taxon>Podarcis</taxon>
    </lineage>
</organism>
<proteinExistence type="predicted"/>
<dbReference type="Proteomes" id="UP001178461">
    <property type="component" value="Chromosome 12"/>
</dbReference>
<reference evidence="1" key="1">
    <citation type="submission" date="2022-12" db="EMBL/GenBank/DDBJ databases">
        <authorList>
            <person name="Alioto T."/>
            <person name="Alioto T."/>
            <person name="Gomez Garrido J."/>
        </authorList>
    </citation>
    <scope>NUCLEOTIDE SEQUENCE</scope>
</reference>
<protein>
    <submittedName>
        <fullName evidence="1">Uncharacterized protein</fullName>
    </submittedName>
</protein>
<keyword evidence="2" id="KW-1185">Reference proteome</keyword>
<accession>A0AA35L4B0</accession>